<reference evidence="3" key="1">
    <citation type="submission" date="2023-06" db="EMBL/GenBank/DDBJ databases">
        <title>Genome-scale phylogeny and comparative genomics of the fungal order Sordariales.</title>
        <authorList>
            <consortium name="Lawrence Berkeley National Laboratory"/>
            <person name="Hensen N."/>
            <person name="Bonometti L."/>
            <person name="Westerberg I."/>
            <person name="Brannstrom I.O."/>
            <person name="Guillou S."/>
            <person name="Cros-Aarteil S."/>
            <person name="Calhoun S."/>
            <person name="Haridas S."/>
            <person name="Kuo A."/>
            <person name="Mondo S."/>
            <person name="Pangilinan J."/>
            <person name="Riley R."/>
            <person name="LaButti K."/>
            <person name="Andreopoulos B."/>
            <person name="Lipzen A."/>
            <person name="Chen C."/>
            <person name="Yanf M."/>
            <person name="Daum C."/>
            <person name="Ng V."/>
            <person name="Clum A."/>
            <person name="Steindorff A."/>
            <person name="Ohm R."/>
            <person name="Martin F."/>
            <person name="Silar P."/>
            <person name="Natvig D."/>
            <person name="Lalanne C."/>
            <person name="Gautier V."/>
            <person name="Ament-velasquez S.L."/>
            <person name="Kruys A."/>
            <person name="Hutchinson M.I."/>
            <person name="Powell A.J."/>
            <person name="Barry K."/>
            <person name="Miller A.N."/>
            <person name="Grigoriev I.V."/>
            <person name="Debuchy R."/>
            <person name="Gladieux P."/>
            <person name="Thoren M.H."/>
            <person name="Johannesson H."/>
        </authorList>
    </citation>
    <scope>NUCLEOTIDE SEQUENCE</scope>
    <source>
        <strain evidence="3">SMH2392-1A</strain>
    </source>
</reference>
<comment type="caution">
    <text evidence="3">The sequence shown here is derived from an EMBL/GenBank/DDBJ whole genome shotgun (WGS) entry which is preliminary data.</text>
</comment>
<gene>
    <name evidence="3" type="ORF">B0T26DRAFT_756058</name>
</gene>
<organism evidence="3 4">
    <name type="scientific">Lasiosphaeria miniovina</name>
    <dbReference type="NCBI Taxonomy" id="1954250"/>
    <lineage>
        <taxon>Eukaryota</taxon>
        <taxon>Fungi</taxon>
        <taxon>Dikarya</taxon>
        <taxon>Ascomycota</taxon>
        <taxon>Pezizomycotina</taxon>
        <taxon>Sordariomycetes</taxon>
        <taxon>Sordariomycetidae</taxon>
        <taxon>Sordariales</taxon>
        <taxon>Lasiosphaeriaceae</taxon>
        <taxon>Lasiosphaeria</taxon>
    </lineage>
</organism>
<evidence type="ECO:0000259" key="2">
    <source>
        <dbReference type="Pfam" id="PF22980"/>
    </source>
</evidence>
<name>A0AA40DMD5_9PEZI</name>
<feature type="domain" description="Myb-like DNA-binding" evidence="2">
    <location>
        <begin position="7"/>
        <end position="54"/>
    </location>
</feature>
<accession>A0AA40DMD5</accession>
<sequence length="180" mass="20115">MPSVDTESHFKFLLSCIRHSAAGKINFGAVADELNIVSKAAAAKRYERLLKAHDITPQMATPHGKVVAATKESSHPGTPIRSAKRRKLAPREDVVSEIKDDEEEDFKADIKKEKPDRKNHVHIKKEVPARNTGTVSALVDEGQYDNDDGDEFDGGDDPDDDEDRSDMLRYRAAFMKGWKL</sequence>
<evidence type="ECO:0000313" key="4">
    <source>
        <dbReference type="Proteomes" id="UP001172101"/>
    </source>
</evidence>
<dbReference type="EMBL" id="JAUIRO010000007">
    <property type="protein sequence ID" value="KAK0706566.1"/>
    <property type="molecule type" value="Genomic_DNA"/>
</dbReference>
<feature type="compositionally biased region" description="Basic and acidic residues" evidence="1">
    <location>
        <begin position="89"/>
        <end position="98"/>
    </location>
</feature>
<dbReference type="RefSeq" id="XP_060291660.1">
    <property type="nucleotide sequence ID" value="XM_060446042.1"/>
</dbReference>
<dbReference type="InterPro" id="IPR054505">
    <property type="entry name" value="Myb_DNA-bind_8"/>
</dbReference>
<dbReference type="Proteomes" id="UP001172101">
    <property type="component" value="Unassembled WGS sequence"/>
</dbReference>
<keyword evidence="4" id="KW-1185">Reference proteome</keyword>
<feature type="region of interest" description="Disordered" evidence="1">
    <location>
        <begin position="68"/>
        <end position="166"/>
    </location>
</feature>
<protein>
    <recommendedName>
        <fullName evidence="2">Myb-like DNA-binding domain-containing protein</fullName>
    </recommendedName>
</protein>
<evidence type="ECO:0000256" key="1">
    <source>
        <dbReference type="SAM" id="MobiDB-lite"/>
    </source>
</evidence>
<dbReference type="AlphaFoldDB" id="A0AA40DMD5"/>
<dbReference type="GeneID" id="85329312"/>
<feature type="compositionally biased region" description="Acidic residues" evidence="1">
    <location>
        <begin position="142"/>
        <end position="164"/>
    </location>
</feature>
<proteinExistence type="predicted"/>
<dbReference type="Pfam" id="PF22980">
    <property type="entry name" value="Myb_DNA-bind_8"/>
    <property type="match status" value="1"/>
</dbReference>
<feature type="compositionally biased region" description="Basic and acidic residues" evidence="1">
    <location>
        <begin position="107"/>
        <end position="128"/>
    </location>
</feature>
<evidence type="ECO:0000313" key="3">
    <source>
        <dbReference type="EMBL" id="KAK0706566.1"/>
    </source>
</evidence>